<keyword evidence="2 15" id="KW-0813">Transport</keyword>
<evidence type="ECO:0000256" key="5">
    <source>
        <dbReference type="ARBA" id="ARBA00022692"/>
    </source>
</evidence>
<keyword evidence="6 15" id="KW-0375">Hydrogen ion transport</keyword>
<comment type="function">
    <text evidence="12">Component of the F(0) channel, it forms part of the peripheral stalk, linking F(1) to F(0). The b'-subunit is a diverged and duplicated form of b found in plants and photosynthetic bacteria.</text>
</comment>
<dbReference type="Proteomes" id="UP000192923">
    <property type="component" value="Unassembled WGS sequence"/>
</dbReference>
<evidence type="ECO:0000256" key="15">
    <source>
        <dbReference type="HAMAP-Rule" id="MF_01398"/>
    </source>
</evidence>
<evidence type="ECO:0000313" key="17">
    <source>
        <dbReference type="EMBL" id="SMF93316.1"/>
    </source>
</evidence>
<evidence type="ECO:0000256" key="1">
    <source>
        <dbReference type="ARBA" id="ARBA00005513"/>
    </source>
</evidence>
<evidence type="ECO:0000256" key="3">
    <source>
        <dbReference type="ARBA" id="ARBA00022475"/>
    </source>
</evidence>
<evidence type="ECO:0000256" key="11">
    <source>
        <dbReference type="ARBA" id="ARBA00025198"/>
    </source>
</evidence>
<evidence type="ECO:0000256" key="2">
    <source>
        <dbReference type="ARBA" id="ARBA00022448"/>
    </source>
</evidence>
<dbReference type="AlphaFoldDB" id="A0A1Y6CSL9"/>
<gene>
    <name evidence="15" type="primary">atpF</name>
    <name evidence="17" type="ORF">SAMN02949497_0594</name>
</gene>
<proteinExistence type="inferred from homology"/>
<feature type="transmembrane region" description="Helical" evidence="15">
    <location>
        <begin position="6"/>
        <end position="26"/>
    </location>
</feature>
<dbReference type="InterPro" id="IPR002146">
    <property type="entry name" value="ATP_synth_b/b'su_bac/chlpt"/>
</dbReference>
<keyword evidence="18" id="KW-1185">Reference proteome</keyword>
<keyword evidence="10 15" id="KW-0066">ATP synthesis</keyword>
<dbReference type="NCBIfam" id="NF004411">
    <property type="entry name" value="PRK05759.1-2"/>
    <property type="match status" value="1"/>
</dbReference>
<dbReference type="Pfam" id="PF00430">
    <property type="entry name" value="ATP-synt_B"/>
    <property type="match status" value="1"/>
</dbReference>
<evidence type="ECO:0000256" key="10">
    <source>
        <dbReference type="ARBA" id="ARBA00023310"/>
    </source>
</evidence>
<dbReference type="InterPro" id="IPR050059">
    <property type="entry name" value="ATP_synthase_B_chain"/>
</dbReference>
<dbReference type="InterPro" id="IPR005864">
    <property type="entry name" value="ATP_synth_F0_bsu_bac"/>
</dbReference>
<keyword evidence="8 15" id="KW-0406">Ion transport</keyword>
<dbReference type="GO" id="GO:0012505">
    <property type="term" value="C:endomembrane system"/>
    <property type="evidence" value="ECO:0007669"/>
    <property type="project" value="UniProtKB-SubCell"/>
</dbReference>
<evidence type="ECO:0000256" key="4">
    <source>
        <dbReference type="ARBA" id="ARBA00022547"/>
    </source>
</evidence>
<keyword evidence="4 15" id="KW-0138">CF(0)</keyword>
<evidence type="ECO:0000256" key="8">
    <source>
        <dbReference type="ARBA" id="ARBA00023065"/>
    </source>
</evidence>
<accession>A0A1Y6CSL9</accession>
<dbReference type="OrthoDB" id="9788020at2"/>
<comment type="subunit">
    <text evidence="15">F-type ATPases have 2 components, F(1) - the catalytic core - and F(0) - the membrane proton channel. F(1) has five subunits: alpha(3), beta(3), gamma(1), delta(1), epsilon(1). F(0) has three main subunits: a(1), b(2) and c(10-14). The alpha and beta chains form an alternating ring which encloses part of the gamma chain. F(1) is attached to F(0) by a central stalk formed by the gamma and epsilon chains, while a peripheral stalk is formed by the delta and b chains.</text>
</comment>
<dbReference type="GO" id="GO:0046961">
    <property type="term" value="F:proton-transporting ATPase activity, rotational mechanism"/>
    <property type="evidence" value="ECO:0007669"/>
    <property type="project" value="TreeGrafter"/>
</dbReference>
<dbReference type="Gene3D" id="6.10.250.1580">
    <property type="match status" value="1"/>
</dbReference>
<evidence type="ECO:0000256" key="7">
    <source>
        <dbReference type="ARBA" id="ARBA00022989"/>
    </source>
</evidence>
<dbReference type="PANTHER" id="PTHR33445">
    <property type="entry name" value="ATP SYNTHASE SUBUNIT B', CHLOROPLASTIC"/>
    <property type="match status" value="1"/>
</dbReference>
<reference evidence="17 18" key="1">
    <citation type="submission" date="2016-12" db="EMBL/GenBank/DDBJ databases">
        <authorList>
            <person name="Song W.-J."/>
            <person name="Kurnit D.M."/>
        </authorList>
    </citation>
    <scope>NUCLEOTIDE SEQUENCE [LARGE SCALE GENOMIC DNA]</scope>
    <source>
        <strain evidence="17 18">175</strain>
    </source>
</reference>
<dbReference type="InterPro" id="IPR028987">
    <property type="entry name" value="ATP_synth_B-like_membr_sf"/>
</dbReference>
<dbReference type="RefSeq" id="WP_085209792.1">
    <property type="nucleotide sequence ID" value="NZ_AP019783.1"/>
</dbReference>
<evidence type="ECO:0000256" key="13">
    <source>
        <dbReference type="ARBA" id="ARBA00026054"/>
    </source>
</evidence>
<dbReference type="GO" id="GO:0046933">
    <property type="term" value="F:proton-transporting ATP synthase activity, rotational mechanism"/>
    <property type="evidence" value="ECO:0007669"/>
    <property type="project" value="UniProtKB-UniRule"/>
</dbReference>
<keyword evidence="7 15" id="KW-1133">Transmembrane helix</keyword>
<evidence type="ECO:0000256" key="9">
    <source>
        <dbReference type="ARBA" id="ARBA00023136"/>
    </source>
</evidence>
<dbReference type="GO" id="GO:0005886">
    <property type="term" value="C:plasma membrane"/>
    <property type="evidence" value="ECO:0007669"/>
    <property type="project" value="UniProtKB-SubCell"/>
</dbReference>
<dbReference type="SUPFAM" id="SSF81573">
    <property type="entry name" value="F1F0 ATP synthase subunit B, membrane domain"/>
    <property type="match status" value="1"/>
</dbReference>
<evidence type="ECO:0000256" key="14">
    <source>
        <dbReference type="ARBA" id="ARBA00037847"/>
    </source>
</evidence>
<keyword evidence="9 15" id="KW-0472">Membrane</keyword>
<comment type="subunit">
    <text evidence="13">F-type ATPases have 2 components, F(1) - the catalytic core - and F(0) - the membrane proton channel. F(1) has five subunits: alpha(3), beta(3), gamma(1), delta(1), epsilon(1). F(0) has four main subunits: a(1), b(2) and c(10-14). The alpha and beta chains form an alternating ring which encloses part of the gamma chain. F(1) is attached to F(0) by a central stalk formed by the gamma and epsilon chains, while a peripheral stalk is formed by the delta and b chains.</text>
</comment>
<keyword evidence="3 15" id="KW-1003">Cell membrane</keyword>
<organism evidence="17 18">
    <name type="scientific">Methylomagnum ishizawai</name>
    <dbReference type="NCBI Taxonomy" id="1760988"/>
    <lineage>
        <taxon>Bacteria</taxon>
        <taxon>Pseudomonadati</taxon>
        <taxon>Pseudomonadota</taxon>
        <taxon>Gammaproteobacteria</taxon>
        <taxon>Methylococcales</taxon>
        <taxon>Methylococcaceae</taxon>
        <taxon>Methylomagnum</taxon>
    </lineage>
</organism>
<protein>
    <recommendedName>
        <fullName evidence="15">ATP synthase subunit b</fullName>
    </recommendedName>
    <alternativeName>
        <fullName evidence="15">ATP synthase F(0) sector subunit b</fullName>
    </alternativeName>
    <alternativeName>
        <fullName evidence="15">ATPase subunit I</fullName>
    </alternativeName>
    <alternativeName>
        <fullName evidence="15">F-type ATPase subunit b</fullName>
        <shortName evidence="15">F-ATPase subunit b</shortName>
    </alternativeName>
</protein>
<comment type="function">
    <text evidence="11 15">F(1)F(0) ATP synthase produces ATP from ADP in the presence of a proton or sodium gradient. F-type ATPases consist of two structural domains, F(1) containing the extramembraneous catalytic core and F(0) containing the membrane proton channel, linked together by a central stalk and a peripheral stalk. During catalysis, ATP synthesis in the catalytic domain of F(1) is coupled via a rotary mechanism of the central stalk subunits to proton translocation.</text>
</comment>
<dbReference type="GO" id="GO:0045259">
    <property type="term" value="C:proton-transporting ATP synthase complex"/>
    <property type="evidence" value="ECO:0007669"/>
    <property type="project" value="UniProtKB-KW"/>
</dbReference>
<evidence type="ECO:0000256" key="16">
    <source>
        <dbReference type="RuleBase" id="RU003848"/>
    </source>
</evidence>
<evidence type="ECO:0000313" key="18">
    <source>
        <dbReference type="Proteomes" id="UP000192923"/>
    </source>
</evidence>
<dbReference type="EMBL" id="FXAM01000001">
    <property type="protein sequence ID" value="SMF93316.1"/>
    <property type="molecule type" value="Genomic_DNA"/>
</dbReference>
<evidence type="ECO:0000256" key="12">
    <source>
        <dbReference type="ARBA" id="ARBA00025614"/>
    </source>
</evidence>
<name>A0A1Y6CSL9_9GAMM</name>
<comment type="subcellular location">
    <subcellularLocation>
        <location evidence="15">Cell membrane</location>
        <topology evidence="15">Single-pass membrane protein</topology>
    </subcellularLocation>
    <subcellularLocation>
        <location evidence="14">Endomembrane system</location>
        <topology evidence="14">Single-pass membrane protein</topology>
    </subcellularLocation>
</comment>
<dbReference type="NCBIfam" id="TIGR01144">
    <property type="entry name" value="ATP_synt_b"/>
    <property type="match status" value="1"/>
</dbReference>
<dbReference type="CDD" id="cd06503">
    <property type="entry name" value="ATP-synt_Fo_b"/>
    <property type="match status" value="1"/>
</dbReference>
<comment type="similarity">
    <text evidence="1 15 16">Belongs to the ATPase B chain family.</text>
</comment>
<evidence type="ECO:0000256" key="6">
    <source>
        <dbReference type="ARBA" id="ARBA00022781"/>
    </source>
</evidence>
<sequence length="159" mass="17702">MSINATLIGQMITFALLVWFTMKYVWPPLMQALEERKKKIADGLAAADKGKHEMELAEKRATTLLREAKDQAADLVSLAQKRANELVDESKQQAKVEGDRIKTAAQAEVEREIQKAKEGLRLQVAELAIAAAGQILQKEVDQDKHRDIIDNLAKELGQA</sequence>
<dbReference type="PANTHER" id="PTHR33445:SF1">
    <property type="entry name" value="ATP SYNTHASE SUBUNIT B"/>
    <property type="match status" value="1"/>
</dbReference>
<dbReference type="HAMAP" id="MF_01398">
    <property type="entry name" value="ATP_synth_b_bprime"/>
    <property type="match status" value="1"/>
</dbReference>
<keyword evidence="5 15" id="KW-0812">Transmembrane</keyword>
<dbReference type="STRING" id="1760988.SAMN02949497_0594"/>